<evidence type="ECO:0000313" key="2">
    <source>
        <dbReference type="Proteomes" id="UP000602198"/>
    </source>
</evidence>
<name>A0ABS1MIT4_9NOCA</name>
<keyword evidence="2" id="KW-1185">Reference proteome</keyword>
<sequence>MSRSTDDRASAIQAQLLDTLGPNWGDELWKNMRLDPAAEPVDVPRLGDDEELTVTFTAELKLPRAAYERLLARAAESGADRDELLSEWVTTEANADDVDAITRDDVLRILAHRRPRSA</sequence>
<accession>A0ABS1MIT4</accession>
<comment type="caution">
    <text evidence="1">The sequence shown here is derived from an EMBL/GenBank/DDBJ whole genome shotgun (WGS) entry which is preliminary data.</text>
</comment>
<dbReference type="EMBL" id="JAERRJ010000028">
    <property type="protein sequence ID" value="MBL1080239.1"/>
    <property type="molecule type" value="Genomic_DNA"/>
</dbReference>
<evidence type="ECO:0000313" key="1">
    <source>
        <dbReference type="EMBL" id="MBL1080239.1"/>
    </source>
</evidence>
<organism evidence="1 2">
    <name type="scientific">Nocardia acididurans</name>
    <dbReference type="NCBI Taxonomy" id="2802282"/>
    <lineage>
        <taxon>Bacteria</taxon>
        <taxon>Bacillati</taxon>
        <taxon>Actinomycetota</taxon>
        <taxon>Actinomycetes</taxon>
        <taxon>Mycobacteriales</taxon>
        <taxon>Nocardiaceae</taxon>
        <taxon>Nocardia</taxon>
    </lineage>
</organism>
<protein>
    <submittedName>
        <fullName evidence="1">Uncharacterized protein</fullName>
    </submittedName>
</protein>
<dbReference type="Proteomes" id="UP000602198">
    <property type="component" value="Unassembled WGS sequence"/>
</dbReference>
<proteinExistence type="predicted"/>
<gene>
    <name evidence="1" type="ORF">JK358_38175</name>
</gene>
<dbReference type="RefSeq" id="WP_201958611.1">
    <property type="nucleotide sequence ID" value="NZ_JAERRJ010000028.1"/>
</dbReference>
<reference evidence="1 2" key="1">
    <citation type="submission" date="2021-01" db="EMBL/GenBank/DDBJ databases">
        <title>WGS of actinomycetes isolated from Thailand.</title>
        <authorList>
            <person name="Thawai C."/>
        </authorList>
    </citation>
    <scope>NUCLEOTIDE SEQUENCE [LARGE SCALE GENOMIC DNA]</scope>
    <source>
        <strain evidence="1 2">LPG 2</strain>
    </source>
</reference>